<dbReference type="Proteomes" id="UP000594262">
    <property type="component" value="Unplaced"/>
</dbReference>
<accession>A0A7M5VHB4</accession>
<name>A0A7M5VHB4_9CNID</name>
<dbReference type="PANTHER" id="PTHR14815">
    <property type="entry name" value="DDB1- AND CUL4-ASSOCIATED FACTOR 17"/>
    <property type="match status" value="1"/>
</dbReference>
<reference evidence="1" key="1">
    <citation type="submission" date="2021-01" db="UniProtKB">
        <authorList>
            <consortium name="EnsemblMetazoa"/>
        </authorList>
    </citation>
    <scope>IDENTIFICATION</scope>
</reference>
<dbReference type="PANTHER" id="PTHR14815:SF2">
    <property type="entry name" value="DDB1- AND CUL4-ASSOCIATED FACTOR 17"/>
    <property type="match status" value="1"/>
</dbReference>
<protein>
    <submittedName>
        <fullName evidence="1">Uncharacterized protein</fullName>
    </submittedName>
</protein>
<dbReference type="EnsemblMetazoa" id="CLYHEMT012086.1">
    <property type="protein sequence ID" value="CLYHEMP012086.1"/>
    <property type="gene ID" value="CLYHEMG012086"/>
</dbReference>
<dbReference type="GO" id="GO:0080008">
    <property type="term" value="C:Cul4-RING E3 ubiquitin ligase complex"/>
    <property type="evidence" value="ECO:0007669"/>
    <property type="project" value="TreeGrafter"/>
</dbReference>
<evidence type="ECO:0000313" key="1">
    <source>
        <dbReference type="EnsemblMetazoa" id="CLYHEMP012086.1"/>
    </source>
</evidence>
<dbReference type="GO" id="GO:0016567">
    <property type="term" value="P:protein ubiquitination"/>
    <property type="evidence" value="ECO:0007669"/>
    <property type="project" value="InterPro"/>
</dbReference>
<keyword evidence="2" id="KW-1185">Reference proteome</keyword>
<organism evidence="1 2">
    <name type="scientific">Clytia hemisphaerica</name>
    <dbReference type="NCBI Taxonomy" id="252671"/>
    <lineage>
        <taxon>Eukaryota</taxon>
        <taxon>Metazoa</taxon>
        <taxon>Cnidaria</taxon>
        <taxon>Hydrozoa</taxon>
        <taxon>Hydroidolina</taxon>
        <taxon>Leptothecata</taxon>
        <taxon>Obeliida</taxon>
        <taxon>Clytiidae</taxon>
        <taxon>Clytia</taxon>
    </lineage>
</organism>
<dbReference type="Pfam" id="PF15802">
    <property type="entry name" value="DCAF17"/>
    <property type="match status" value="1"/>
</dbReference>
<dbReference type="GeneID" id="136816930"/>
<sequence length="512" mass="59652">MAGGGDDVTRLLFQRQTFGKKVERKICKCLLQSNNREYKCSWRKKLNSSFRYNGQMYLDHFSRFFQGCFNEKGEPHFLDTKIEETNRMNGIDRSHIDRWRIEHTLLFETNCAELNDGQGLKKGAYERRLFALCSDSFVNEYALKPTGWTLLKRFYLGSSTFKHMNYETPLARFVVRTKKKPRQNDRDLVMFFVIFTMTPFRFHSVLPINESVFGKVQDAFVINNMVIVYSGKTYSIYDLNEILSSSLTDEPDQSQHRRIGEYPSELPFNVDLKKRPVMLFQLESCKDIRGFTFGGYPWYCLASFRGHSQLLDLRTGVKVATLRHDRNANVTLDDEKKAYFHLDCSGRVLSVEYDQIKCLKIVDNSKRQSIEFKTCFTINYSTPQMTQNENAPPRYSRSGRAYKKVIIPQEQALPSEIVHSLDYDRELDILAVLYTRYVASDVESNKYVISLYENQTGREIRNIVLPPSVSDSDAYDWSVFFEDMLLVCCMGEIGGNRQTNTVFVYSLQEEVQ</sequence>
<dbReference type="OrthoDB" id="9971789at2759"/>
<evidence type="ECO:0000313" key="2">
    <source>
        <dbReference type="Proteomes" id="UP000594262"/>
    </source>
</evidence>
<dbReference type="InterPro" id="IPR031620">
    <property type="entry name" value="DCAF17"/>
</dbReference>
<dbReference type="RefSeq" id="XP_066929370.1">
    <property type="nucleotide sequence ID" value="XM_067073269.1"/>
</dbReference>
<dbReference type="AlphaFoldDB" id="A0A7M5VHB4"/>
<proteinExistence type="predicted"/>